<sequence>MSSWDQTKFSLTPRSRGSYLITNEILRKVPQIHEYEIGQLHLFLQHSSAGLTLNENCDPDVREDMTNSLNRIVPEGDFYIHADEGPDDMPGHIKSTLVGTSLTIPISKGQLALGTWQGVWFCEFRDYEHTRKIVATINGMKKK</sequence>
<dbReference type="Pfam" id="PF01894">
    <property type="entry name" value="YjbQ"/>
    <property type="match status" value="1"/>
</dbReference>
<evidence type="ECO:0000256" key="1">
    <source>
        <dbReference type="ARBA" id="ARBA00005534"/>
    </source>
</evidence>
<comment type="similarity">
    <text evidence="1">Belongs to the UPF0047 family.</text>
</comment>
<protein>
    <recommendedName>
        <fullName evidence="4">Secondary thiamine-phosphate synthase enzyme</fullName>
    </recommendedName>
</protein>
<dbReference type="PROSITE" id="PS01314">
    <property type="entry name" value="UPF0047"/>
    <property type="match status" value="1"/>
</dbReference>
<dbReference type="EMBL" id="CAKXYY010000012">
    <property type="protein sequence ID" value="CAH2353809.1"/>
    <property type="molecule type" value="Genomic_DNA"/>
</dbReference>
<proteinExistence type="inferred from homology"/>
<reference evidence="2" key="1">
    <citation type="submission" date="2022-03" db="EMBL/GenBank/DDBJ databases">
        <authorList>
            <person name="Legras J.-L."/>
            <person name="Devillers H."/>
            <person name="Grondin C."/>
        </authorList>
    </citation>
    <scope>NUCLEOTIDE SEQUENCE</scope>
    <source>
        <strain evidence="2">CLIB 1423</strain>
    </source>
</reference>
<evidence type="ECO:0000313" key="2">
    <source>
        <dbReference type="EMBL" id="CAH2353809.1"/>
    </source>
</evidence>
<evidence type="ECO:0000313" key="3">
    <source>
        <dbReference type="Proteomes" id="UP000837801"/>
    </source>
</evidence>
<comment type="caution">
    <text evidence="2">The sequence shown here is derived from an EMBL/GenBank/DDBJ whole genome shotgun (WGS) entry which is preliminary data.</text>
</comment>
<accession>A0A9P0QRX3</accession>
<dbReference type="PIRSF" id="PIRSF004681">
    <property type="entry name" value="UCP004681"/>
    <property type="match status" value="1"/>
</dbReference>
<gene>
    <name evidence="2" type="ORF">CLIB1423_12S03400</name>
</gene>
<keyword evidence="3" id="KW-1185">Reference proteome</keyword>
<name>A0A9P0QRX3_9ASCO</name>
<dbReference type="Gene3D" id="2.60.120.460">
    <property type="entry name" value="YjbQ-like"/>
    <property type="match status" value="1"/>
</dbReference>
<dbReference type="PANTHER" id="PTHR30615">
    <property type="entry name" value="UNCHARACTERIZED PROTEIN YJBQ-RELATED"/>
    <property type="match status" value="1"/>
</dbReference>
<dbReference type="OrthoDB" id="10255963at2759"/>
<organism evidence="2 3">
    <name type="scientific">[Candida] railenensis</name>
    <dbReference type="NCBI Taxonomy" id="45579"/>
    <lineage>
        <taxon>Eukaryota</taxon>
        <taxon>Fungi</taxon>
        <taxon>Dikarya</taxon>
        <taxon>Ascomycota</taxon>
        <taxon>Saccharomycotina</taxon>
        <taxon>Pichiomycetes</taxon>
        <taxon>Debaryomycetaceae</taxon>
        <taxon>Kurtzmaniella</taxon>
    </lineage>
</organism>
<dbReference type="AlphaFoldDB" id="A0A9P0QRX3"/>
<dbReference type="InterPro" id="IPR035917">
    <property type="entry name" value="YjbQ-like_sf"/>
</dbReference>
<dbReference type="SUPFAM" id="SSF111038">
    <property type="entry name" value="YjbQ-like"/>
    <property type="match status" value="1"/>
</dbReference>
<dbReference type="NCBIfam" id="TIGR00149">
    <property type="entry name" value="TIGR00149_YjbQ"/>
    <property type="match status" value="1"/>
</dbReference>
<dbReference type="PANTHER" id="PTHR30615:SF8">
    <property type="entry name" value="UPF0047 PROTEIN C4A8.02C"/>
    <property type="match status" value="1"/>
</dbReference>
<dbReference type="Proteomes" id="UP000837801">
    <property type="component" value="Unassembled WGS sequence"/>
</dbReference>
<dbReference type="InterPro" id="IPR001602">
    <property type="entry name" value="UPF0047_YjbQ-like"/>
</dbReference>
<evidence type="ECO:0008006" key="4">
    <source>
        <dbReference type="Google" id="ProtNLM"/>
    </source>
</evidence>